<keyword evidence="1" id="KW-0472">Membrane</keyword>
<organism evidence="3 4">
    <name type="scientific">Rhodovibrio sodomensis</name>
    <dbReference type="NCBI Taxonomy" id="1088"/>
    <lineage>
        <taxon>Bacteria</taxon>
        <taxon>Pseudomonadati</taxon>
        <taxon>Pseudomonadota</taxon>
        <taxon>Alphaproteobacteria</taxon>
        <taxon>Rhodospirillales</taxon>
        <taxon>Rhodovibrionaceae</taxon>
        <taxon>Rhodovibrio</taxon>
    </lineage>
</organism>
<keyword evidence="1" id="KW-1133">Transmembrane helix</keyword>
<feature type="domain" description="DUF1653" evidence="2">
    <location>
        <begin position="63"/>
        <end position="104"/>
    </location>
</feature>
<name>A0ABS1DKG6_9PROT</name>
<evidence type="ECO:0000256" key="1">
    <source>
        <dbReference type="SAM" id="Phobius"/>
    </source>
</evidence>
<gene>
    <name evidence="3" type="ORF">CKO28_20545</name>
</gene>
<accession>A0ABS1DKG6</accession>
<comment type="caution">
    <text evidence="3">The sequence shown here is derived from an EMBL/GenBank/DDBJ whole genome shotgun (WGS) entry which is preliminary data.</text>
</comment>
<dbReference type="Proteomes" id="UP001296873">
    <property type="component" value="Unassembled WGS sequence"/>
</dbReference>
<dbReference type="RefSeq" id="WP_200342780.1">
    <property type="nucleotide sequence ID" value="NZ_NRRL01000093.1"/>
</dbReference>
<evidence type="ECO:0000313" key="4">
    <source>
        <dbReference type="Proteomes" id="UP001296873"/>
    </source>
</evidence>
<keyword evidence="1" id="KW-0812">Transmembrane</keyword>
<dbReference type="EMBL" id="NRRL01000093">
    <property type="protein sequence ID" value="MBK1670417.1"/>
    <property type="molecule type" value="Genomic_DNA"/>
</dbReference>
<keyword evidence="4" id="KW-1185">Reference proteome</keyword>
<protein>
    <recommendedName>
        <fullName evidence="2">DUF1653 domain-containing protein</fullName>
    </recommendedName>
</protein>
<evidence type="ECO:0000313" key="3">
    <source>
        <dbReference type="EMBL" id="MBK1670417.1"/>
    </source>
</evidence>
<evidence type="ECO:0000259" key="2">
    <source>
        <dbReference type="Pfam" id="PF07866"/>
    </source>
</evidence>
<sequence length="231" mass="25660">MILTDLALVDIVLPSILLFVCILVFALLSRAVIQQLWTRAAAPDAATSAQSSSQPAPAWQPTHQHRKGGLYRVLHRGLFEATCTPCVVYQAQDGSVWARSAEEFDDGRFTPLSNPALQKDRTQMQTIQLVRENAVGLAGDFNTCRLGTKWYDKLSKGEICRMALSEDDTELCRVEVTDLVAGKFTELAPEHAPMNHAYGDETELRKALGAAYGEQFDENAIVTFIYLRRLT</sequence>
<proteinExistence type="predicted"/>
<reference evidence="3 4" key="1">
    <citation type="journal article" date="2020" name="Microorganisms">
        <title>Osmotic Adaptation and Compatible Solute Biosynthesis of Phototrophic Bacteria as Revealed from Genome Analyses.</title>
        <authorList>
            <person name="Imhoff J.F."/>
            <person name="Rahn T."/>
            <person name="Kunzel S."/>
            <person name="Keller A."/>
            <person name="Neulinger S.C."/>
        </authorList>
    </citation>
    <scope>NUCLEOTIDE SEQUENCE [LARGE SCALE GENOMIC DNA]</scope>
    <source>
        <strain evidence="3 4">DSM 9895</strain>
    </source>
</reference>
<dbReference type="InterPro" id="IPR023387">
    <property type="entry name" value="DUF1653-like_dom"/>
</dbReference>
<feature type="transmembrane region" description="Helical" evidence="1">
    <location>
        <begin position="6"/>
        <end position="28"/>
    </location>
</feature>
<dbReference type="Pfam" id="PF07866">
    <property type="entry name" value="DUF1653"/>
    <property type="match status" value="1"/>
</dbReference>